<dbReference type="Proteomes" id="UP000215086">
    <property type="component" value="Chromosome"/>
</dbReference>
<evidence type="ECO:0000313" key="2">
    <source>
        <dbReference type="EMBL" id="ASV76405.1"/>
    </source>
</evidence>
<dbReference type="AlphaFoldDB" id="A0A286RKA3"/>
<name>A0A286RKA3_9BACT</name>
<keyword evidence="3" id="KW-1185">Reference proteome</keyword>
<sequence length="47" mass="5074">MNKIFTGLTSRYKSISAIQEGRSQAPAGPDGEIGSLTAVPPDWYAQY</sequence>
<dbReference type="KEGG" id="ttf:THTE_3804"/>
<proteinExistence type="predicted"/>
<evidence type="ECO:0000256" key="1">
    <source>
        <dbReference type="SAM" id="MobiDB-lite"/>
    </source>
</evidence>
<accession>A0A286RKA3</accession>
<feature type="region of interest" description="Disordered" evidence="1">
    <location>
        <begin position="20"/>
        <end position="47"/>
    </location>
</feature>
<reference evidence="2 3" key="1">
    <citation type="journal article" name="Front. Microbiol.">
        <title>Sugar Metabolism of the First Thermophilic Planctomycete Thermogutta terrifontis: Comparative Genomic and Transcriptomic Approaches.</title>
        <authorList>
            <person name="Elcheninov A.G."/>
            <person name="Menzel P."/>
            <person name="Gudbergsdottir S.R."/>
            <person name="Slesarev A.I."/>
            <person name="Kadnikov V.V."/>
            <person name="Krogh A."/>
            <person name="Bonch-Osmolovskaya E.A."/>
            <person name="Peng X."/>
            <person name="Kublanov I.V."/>
        </authorList>
    </citation>
    <scope>NUCLEOTIDE SEQUENCE [LARGE SCALE GENOMIC DNA]</scope>
    <source>
        <strain evidence="2 3">R1</strain>
    </source>
</reference>
<dbReference type="EMBL" id="CP018477">
    <property type="protein sequence ID" value="ASV76405.1"/>
    <property type="molecule type" value="Genomic_DNA"/>
</dbReference>
<gene>
    <name evidence="2" type="ORF">THTE_3804</name>
</gene>
<evidence type="ECO:0000313" key="3">
    <source>
        <dbReference type="Proteomes" id="UP000215086"/>
    </source>
</evidence>
<protein>
    <submittedName>
        <fullName evidence="2">Uncharacterized protein</fullName>
    </submittedName>
</protein>
<organism evidence="2 3">
    <name type="scientific">Thermogutta terrifontis</name>
    <dbReference type="NCBI Taxonomy" id="1331910"/>
    <lineage>
        <taxon>Bacteria</taxon>
        <taxon>Pseudomonadati</taxon>
        <taxon>Planctomycetota</taxon>
        <taxon>Planctomycetia</taxon>
        <taxon>Pirellulales</taxon>
        <taxon>Thermoguttaceae</taxon>
        <taxon>Thermogutta</taxon>
    </lineage>
</organism>